<sequence>MQPTGASDKLIPPTMPAVYLPAPPHNRKHHKPKPTHLRYCANFPTPQRTDTQYLLKVHATALCRGELEWPHLLHRRDTGAIIGHDICGIVLSTPVTDEHLRDGPKFKVGDHVFGLIELGRDGAAADCVAAEEDELAFKPKNLCAVEAASLPHAALMAYQALVERLGVETWLKEYGGKEETRPLRVLVLGADGASGVGMQAIQMLRSRSLFGNVGVWICATAKTKGDESVLRNGLLRVDEVIDCEEDSDDLVGVWRTRGLEPVHLVLDCVGDDETLRQARNKEILREDGRATTAAVETECQARELSGNRQISSAAFSVEPDAERLEIIRELVERGELKPYVDKVFDLHEAKEAMMYIESGRARGKVVLRVNYD</sequence>
<gene>
    <name evidence="2" type="ORF">PRK78_000827</name>
</gene>
<dbReference type="PANTHER" id="PTHR43482">
    <property type="entry name" value="PROTEIN AST1-RELATED"/>
    <property type="match status" value="1"/>
</dbReference>
<name>A0AAF0DBG0_9EURO</name>
<protein>
    <recommendedName>
        <fullName evidence="1">Enoyl reductase (ER) domain-containing protein</fullName>
    </recommendedName>
</protein>
<dbReference type="Pfam" id="PF08240">
    <property type="entry name" value="ADH_N"/>
    <property type="match status" value="1"/>
</dbReference>
<dbReference type="SUPFAM" id="SSF51735">
    <property type="entry name" value="NAD(P)-binding Rossmann-fold domains"/>
    <property type="match status" value="1"/>
</dbReference>
<evidence type="ECO:0000313" key="2">
    <source>
        <dbReference type="EMBL" id="WEW55396.1"/>
    </source>
</evidence>
<dbReference type="AlphaFoldDB" id="A0AAF0DBG0"/>
<evidence type="ECO:0000313" key="3">
    <source>
        <dbReference type="Proteomes" id="UP001219355"/>
    </source>
</evidence>
<evidence type="ECO:0000259" key="1">
    <source>
        <dbReference type="SMART" id="SM00829"/>
    </source>
</evidence>
<reference evidence="2" key="1">
    <citation type="submission" date="2023-03" db="EMBL/GenBank/DDBJ databases">
        <title>Emydomyces testavorans Genome Sequence.</title>
        <authorList>
            <person name="Hoyer L."/>
        </authorList>
    </citation>
    <scope>NUCLEOTIDE SEQUENCE</scope>
    <source>
        <strain evidence="2">16-2883</strain>
    </source>
</reference>
<dbReference type="Proteomes" id="UP001219355">
    <property type="component" value="Chromosome 1"/>
</dbReference>
<dbReference type="InterPro" id="IPR020843">
    <property type="entry name" value="ER"/>
</dbReference>
<proteinExistence type="predicted"/>
<dbReference type="CDD" id="cd05289">
    <property type="entry name" value="MDR_like_2"/>
    <property type="match status" value="1"/>
</dbReference>
<dbReference type="Pfam" id="PF13602">
    <property type="entry name" value="ADH_zinc_N_2"/>
    <property type="match status" value="1"/>
</dbReference>
<dbReference type="GO" id="GO:0016491">
    <property type="term" value="F:oxidoreductase activity"/>
    <property type="evidence" value="ECO:0007669"/>
    <property type="project" value="InterPro"/>
</dbReference>
<dbReference type="InterPro" id="IPR052585">
    <property type="entry name" value="Lipid_raft_assoc_Zn_ADH"/>
</dbReference>
<dbReference type="Gene3D" id="3.40.50.720">
    <property type="entry name" value="NAD(P)-binding Rossmann-like Domain"/>
    <property type="match status" value="1"/>
</dbReference>
<dbReference type="InterPro" id="IPR013154">
    <property type="entry name" value="ADH-like_N"/>
</dbReference>
<dbReference type="EMBL" id="CP120627">
    <property type="protein sequence ID" value="WEW55396.1"/>
    <property type="molecule type" value="Genomic_DNA"/>
</dbReference>
<dbReference type="InterPro" id="IPR036291">
    <property type="entry name" value="NAD(P)-bd_dom_sf"/>
</dbReference>
<dbReference type="SMART" id="SM00829">
    <property type="entry name" value="PKS_ER"/>
    <property type="match status" value="1"/>
</dbReference>
<keyword evidence="3" id="KW-1185">Reference proteome</keyword>
<accession>A0AAF0DBG0</accession>
<organism evidence="2 3">
    <name type="scientific">Emydomyces testavorans</name>
    <dbReference type="NCBI Taxonomy" id="2070801"/>
    <lineage>
        <taxon>Eukaryota</taxon>
        <taxon>Fungi</taxon>
        <taxon>Dikarya</taxon>
        <taxon>Ascomycota</taxon>
        <taxon>Pezizomycotina</taxon>
        <taxon>Eurotiomycetes</taxon>
        <taxon>Eurotiomycetidae</taxon>
        <taxon>Onygenales</taxon>
        <taxon>Nannizziopsiaceae</taxon>
        <taxon>Emydomyces</taxon>
    </lineage>
</organism>
<feature type="domain" description="Enoyl reductase (ER)" evidence="1">
    <location>
        <begin position="34"/>
        <end position="367"/>
    </location>
</feature>
<dbReference type="InterPro" id="IPR011032">
    <property type="entry name" value="GroES-like_sf"/>
</dbReference>
<dbReference type="Gene3D" id="3.90.180.10">
    <property type="entry name" value="Medium-chain alcohol dehydrogenases, catalytic domain"/>
    <property type="match status" value="1"/>
</dbReference>
<dbReference type="PANTHER" id="PTHR43482:SF1">
    <property type="entry name" value="PROTEIN AST1-RELATED"/>
    <property type="match status" value="1"/>
</dbReference>
<dbReference type="SUPFAM" id="SSF50129">
    <property type="entry name" value="GroES-like"/>
    <property type="match status" value="1"/>
</dbReference>